<gene>
    <name evidence="2" type="ORF">G443_000041</name>
</gene>
<name>A0ABT1JDA5_ACTCY</name>
<organism evidence="2 3">
    <name type="scientific">Actinoalloteichus caeruleus DSM 43889</name>
    <dbReference type="NCBI Taxonomy" id="1120930"/>
    <lineage>
        <taxon>Bacteria</taxon>
        <taxon>Bacillati</taxon>
        <taxon>Actinomycetota</taxon>
        <taxon>Actinomycetes</taxon>
        <taxon>Pseudonocardiales</taxon>
        <taxon>Pseudonocardiaceae</taxon>
        <taxon>Actinoalloteichus</taxon>
        <taxon>Actinoalloteichus cyanogriseus</taxon>
    </lineage>
</organism>
<feature type="region of interest" description="Disordered" evidence="1">
    <location>
        <begin position="1"/>
        <end position="83"/>
    </location>
</feature>
<proteinExistence type="predicted"/>
<sequence>MTGRTAGAPRLGRPGPVSTATCASHPRSGVDAPARRHPHPAAHAPDNPAPTRANEWATGPRTTSHSRERLRRKRRFISHSGNARSFWITSGCSPEFAARSVSAADKKTGGTGVAPPSASRGLPTTTTRATCHGPYSRARPAAVRIPPPREAHVPLASARPGRDSVERPRATGRLPTRTATDGVGGPTRVAARGTRRSLPAAPPVRTTGARVLFARPGSLLVVPALPPRFPRGDATSRRGDRGRAQAHEHRVPTARRRCPAGQVHPLPDEPSEDAVTLVLVVGSPEPPQWFPVPGGPPGAGLPGSWRPAGRAGSRGRPARRTPPSPPAPDRRARPR</sequence>
<accession>A0ABT1JDA5</accession>
<feature type="compositionally biased region" description="Basic residues" evidence="1">
    <location>
        <begin position="68"/>
        <end position="77"/>
    </location>
</feature>
<protein>
    <recommendedName>
        <fullName evidence="4">Basic proline-rich protein</fullName>
    </recommendedName>
</protein>
<reference evidence="2 3" key="1">
    <citation type="submission" date="2013-07" db="EMBL/GenBank/DDBJ databases">
        <authorList>
            <consortium name="DOE Joint Genome Institute"/>
            <person name="Reeve W."/>
            <person name="Huntemann M."/>
            <person name="Han J."/>
            <person name="Chen A."/>
            <person name="Kyrpides N."/>
            <person name="Mavromatis K."/>
            <person name="Markowitz V."/>
            <person name="Palaniappan K."/>
            <person name="Ivanova N."/>
            <person name="Schaumberg A."/>
            <person name="Pati A."/>
            <person name="Liolios K."/>
            <person name="Nordberg H.P."/>
            <person name="Cantor M.N."/>
            <person name="Hua S.X."/>
            <person name="Woyke T."/>
        </authorList>
    </citation>
    <scope>NUCLEOTIDE SEQUENCE [LARGE SCALE GENOMIC DNA]</scope>
    <source>
        <strain evidence="2 3">DSM 43889</strain>
    </source>
</reference>
<dbReference type="Proteomes" id="UP000791080">
    <property type="component" value="Unassembled WGS sequence"/>
</dbReference>
<comment type="caution">
    <text evidence="2">The sequence shown here is derived from an EMBL/GenBank/DDBJ whole genome shotgun (WGS) entry which is preliminary data.</text>
</comment>
<feature type="compositionally biased region" description="Low complexity" evidence="1">
    <location>
        <begin position="302"/>
        <end position="315"/>
    </location>
</feature>
<feature type="region of interest" description="Disordered" evidence="1">
    <location>
        <begin position="152"/>
        <end position="202"/>
    </location>
</feature>
<evidence type="ECO:0000313" key="2">
    <source>
        <dbReference type="EMBL" id="MCP2329771.1"/>
    </source>
</evidence>
<feature type="region of interest" description="Disordered" evidence="1">
    <location>
        <begin position="101"/>
        <end position="140"/>
    </location>
</feature>
<evidence type="ECO:0008006" key="4">
    <source>
        <dbReference type="Google" id="ProtNLM"/>
    </source>
</evidence>
<keyword evidence="3" id="KW-1185">Reference proteome</keyword>
<dbReference type="EMBL" id="AUBJ02000001">
    <property type="protein sequence ID" value="MCP2329771.1"/>
    <property type="molecule type" value="Genomic_DNA"/>
</dbReference>
<feature type="compositionally biased region" description="Basic and acidic residues" evidence="1">
    <location>
        <begin position="160"/>
        <end position="169"/>
    </location>
</feature>
<feature type="region of interest" description="Disordered" evidence="1">
    <location>
        <begin position="225"/>
        <end position="271"/>
    </location>
</feature>
<feature type="region of interest" description="Disordered" evidence="1">
    <location>
        <begin position="284"/>
        <end position="335"/>
    </location>
</feature>
<feature type="compositionally biased region" description="Low complexity" evidence="1">
    <location>
        <begin position="41"/>
        <end position="50"/>
    </location>
</feature>
<evidence type="ECO:0000313" key="3">
    <source>
        <dbReference type="Proteomes" id="UP000791080"/>
    </source>
</evidence>
<evidence type="ECO:0000256" key="1">
    <source>
        <dbReference type="SAM" id="MobiDB-lite"/>
    </source>
</evidence>
<reference evidence="2 3" key="2">
    <citation type="submission" date="2022-06" db="EMBL/GenBank/DDBJ databases">
        <title>Genomic Encyclopedia of Type Strains, Phase I: the one thousand microbial genomes (KMG-I) project.</title>
        <authorList>
            <person name="Kyrpides N."/>
        </authorList>
    </citation>
    <scope>NUCLEOTIDE SEQUENCE [LARGE SCALE GENOMIC DNA]</scope>
    <source>
        <strain evidence="2 3">DSM 43889</strain>
    </source>
</reference>
<feature type="compositionally biased region" description="Basic and acidic residues" evidence="1">
    <location>
        <begin position="230"/>
        <end position="251"/>
    </location>
</feature>
<feature type="compositionally biased region" description="Pro residues" evidence="1">
    <location>
        <begin position="284"/>
        <end position="296"/>
    </location>
</feature>